<keyword evidence="1" id="KW-0472">Membrane</keyword>
<accession>A0A811GLT9</accession>
<proteinExistence type="predicted"/>
<reference evidence="2 4" key="1">
    <citation type="submission" date="2020-02" db="EMBL/GenBank/DDBJ databases">
        <authorList>
            <person name="Chaudhuri R."/>
        </authorList>
    </citation>
    <scope>NUCLEOTIDE SEQUENCE [LARGE SCALE GENOMIC DNA]</scope>
    <source>
        <strain evidence="2">SFB21</strain>
    </source>
</reference>
<feature type="transmembrane region" description="Helical" evidence="1">
    <location>
        <begin position="18"/>
        <end position="42"/>
    </location>
</feature>
<evidence type="ECO:0000256" key="1">
    <source>
        <dbReference type="SAM" id="Phobius"/>
    </source>
</evidence>
<dbReference type="EMBL" id="CADDTS010000048">
    <property type="protein sequence ID" value="CAB1221479.1"/>
    <property type="molecule type" value="Genomic_DNA"/>
</dbReference>
<dbReference type="EMBL" id="CADDTS010000048">
    <property type="protein sequence ID" value="CAB1221491.1"/>
    <property type="molecule type" value="Genomic_DNA"/>
</dbReference>
<dbReference type="RefSeq" id="WP_174560601.1">
    <property type="nucleotide sequence ID" value="NZ_CADDTS010000048.1"/>
</dbReference>
<organism evidence="2 4">
    <name type="scientific">Acinetobacter bouvetii</name>
    <dbReference type="NCBI Taxonomy" id="202951"/>
    <lineage>
        <taxon>Bacteria</taxon>
        <taxon>Pseudomonadati</taxon>
        <taxon>Pseudomonadota</taxon>
        <taxon>Gammaproteobacteria</taxon>
        <taxon>Moraxellales</taxon>
        <taxon>Moraxellaceae</taxon>
        <taxon>Acinetobacter</taxon>
    </lineage>
</organism>
<sequence>MQETAIQLNNMSAEIQSMVFRMILMKGITAIILLAILIYVIYKLIKYYKNKDIEINFSYKEKNKIDERKEPKL</sequence>
<name>A0A811GLT9_9GAMM</name>
<dbReference type="AlphaFoldDB" id="A0A811GLT9"/>
<protein>
    <submittedName>
        <fullName evidence="2">Uncharacterized protein</fullName>
    </submittedName>
</protein>
<keyword evidence="1" id="KW-0812">Transmembrane</keyword>
<evidence type="ECO:0000313" key="3">
    <source>
        <dbReference type="EMBL" id="CAB1221491.1"/>
    </source>
</evidence>
<keyword evidence="1" id="KW-1133">Transmembrane helix</keyword>
<comment type="caution">
    <text evidence="2">The sequence shown here is derived from an EMBL/GenBank/DDBJ whole genome shotgun (WGS) entry which is preliminary data.</text>
</comment>
<dbReference type="Proteomes" id="UP000489961">
    <property type="component" value="Unassembled WGS sequence"/>
</dbReference>
<evidence type="ECO:0000313" key="2">
    <source>
        <dbReference type="EMBL" id="CAB1221479.1"/>
    </source>
</evidence>
<evidence type="ECO:0000313" key="4">
    <source>
        <dbReference type="Proteomes" id="UP000489961"/>
    </source>
</evidence>
<gene>
    <name evidence="2" type="ORF">SFB21_2818</name>
    <name evidence="3" type="ORF">SFB21_2829</name>
</gene>